<dbReference type="SUPFAM" id="SSF81321">
    <property type="entry name" value="Family A G protein-coupled receptor-like"/>
    <property type="match status" value="1"/>
</dbReference>
<protein>
    <recommendedName>
        <fullName evidence="6">G-protein coupled receptors family 1 profile domain-containing protein</fullName>
    </recommendedName>
</protein>
<gene>
    <name evidence="7" type="ORF">MENT_LOCUS12841</name>
</gene>
<dbReference type="CDD" id="cd14978">
    <property type="entry name" value="7tmA_FMRFamide_R-like"/>
    <property type="match status" value="1"/>
</dbReference>
<feature type="transmembrane region" description="Helical" evidence="5">
    <location>
        <begin position="264"/>
        <end position="290"/>
    </location>
</feature>
<feature type="transmembrane region" description="Helical" evidence="5">
    <location>
        <begin position="161"/>
        <end position="181"/>
    </location>
</feature>
<dbReference type="GO" id="GO:0008528">
    <property type="term" value="F:G protein-coupled peptide receptor activity"/>
    <property type="evidence" value="ECO:0007669"/>
    <property type="project" value="InterPro"/>
</dbReference>
<feature type="transmembrane region" description="Helical" evidence="5">
    <location>
        <begin position="115"/>
        <end position="141"/>
    </location>
</feature>
<organism evidence="7 8">
    <name type="scientific">Meloidogyne enterolobii</name>
    <name type="common">Root-knot nematode worm</name>
    <name type="synonym">Meloidogyne mayaguensis</name>
    <dbReference type="NCBI Taxonomy" id="390850"/>
    <lineage>
        <taxon>Eukaryota</taxon>
        <taxon>Metazoa</taxon>
        <taxon>Ecdysozoa</taxon>
        <taxon>Nematoda</taxon>
        <taxon>Chromadorea</taxon>
        <taxon>Rhabditida</taxon>
        <taxon>Tylenchina</taxon>
        <taxon>Tylenchomorpha</taxon>
        <taxon>Tylenchoidea</taxon>
        <taxon>Meloidogynidae</taxon>
        <taxon>Meloidogyninae</taxon>
        <taxon>Meloidogyne</taxon>
    </lineage>
</organism>
<sequence>MDVLHICDSDPELFDRNSTTQLLVIEWLSTMAGLYNLFVHPFLCLLICPLGVLANFVHILVLTRRKMRRCAINNCLIGIAICDICTMTSYFVYILRFEIWTRITSIKTISYFWATYLHFHATSSICLHTIALYMSVTMALIRWRVMSQPFSKVVVQPILSWKIFGSVTTVVSMLCIPTYLVHDVISFGAHFFSVDISEWARSNNCRYFKLNLFIIGIVLKAIPCFLLLWFTLALMRRLRENNAKRAQLLKDQNKKSLNYDRTTFTLIVVLGVFLLTELPQGVLTILNGIFTNDVHTVFYMNLANLLDLLSLINCYVGFLAYCFLCTKYQQTFVLMIFTCIGTLFKCFGVKRNTVVINQERRKRASRKQSAHKRSLVRSSYNYSKTDCEMPQSHDLTTIFEVEQGQTQIYIDEKSSGSNIGSSDFSISSYSSSSECDQIVLPLSRKQHILVQNPIEKFDMAGWVDRYNQKAWPLFGFSQAFGIPQAFSFIYFV</sequence>
<dbReference type="AlphaFoldDB" id="A0A6V7UJL1"/>
<dbReference type="EMBL" id="CAJEWN010000068">
    <property type="protein sequence ID" value="CAD2157860.1"/>
    <property type="molecule type" value="Genomic_DNA"/>
</dbReference>
<evidence type="ECO:0000256" key="4">
    <source>
        <dbReference type="ARBA" id="ARBA00023136"/>
    </source>
</evidence>
<dbReference type="Proteomes" id="UP000580250">
    <property type="component" value="Unassembled WGS sequence"/>
</dbReference>
<dbReference type="OrthoDB" id="5864054at2759"/>
<evidence type="ECO:0000313" key="8">
    <source>
        <dbReference type="Proteomes" id="UP000580250"/>
    </source>
</evidence>
<comment type="subcellular location">
    <subcellularLocation>
        <location evidence="1">Membrane</location>
    </subcellularLocation>
</comment>
<accession>A0A6V7UJL1</accession>
<comment type="caution">
    <text evidence="7">The sequence shown here is derived from an EMBL/GenBank/DDBJ whole genome shotgun (WGS) entry which is preliminary data.</text>
</comment>
<keyword evidence="2 5" id="KW-0812">Transmembrane</keyword>
<keyword evidence="4 5" id="KW-0472">Membrane</keyword>
<dbReference type="PROSITE" id="PS50262">
    <property type="entry name" value="G_PROTEIN_RECEP_F1_2"/>
    <property type="match status" value="1"/>
</dbReference>
<dbReference type="PANTHER" id="PTHR46273">
    <property type="entry name" value="MYOSUPPRESSIN RECEPTOR 1, ISOFORM B-RELATED"/>
    <property type="match status" value="1"/>
</dbReference>
<dbReference type="GO" id="GO:0005886">
    <property type="term" value="C:plasma membrane"/>
    <property type="evidence" value="ECO:0007669"/>
    <property type="project" value="TreeGrafter"/>
</dbReference>
<keyword evidence="3 5" id="KW-1133">Transmembrane helix</keyword>
<dbReference type="InterPro" id="IPR053219">
    <property type="entry name" value="GPCR_Dmsr-1"/>
</dbReference>
<dbReference type="InterPro" id="IPR017452">
    <property type="entry name" value="GPCR_Rhodpsn_7TM"/>
</dbReference>
<feature type="domain" description="G-protein coupled receptors family 1 profile" evidence="6">
    <location>
        <begin position="54"/>
        <end position="321"/>
    </location>
</feature>
<feature type="transmembrane region" description="Helical" evidence="5">
    <location>
        <begin position="75"/>
        <end position="95"/>
    </location>
</feature>
<dbReference type="PANTHER" id="PTHR46273:SF4">
    <property type="entry name" value="AT19640P"/>
    <property type="match status" value="1"/>
</dbReference>
<dbReference type="Pfam" id="PF10324">
    <property type="entry name" value="7TM_GPCR_Srw"/>
    <property type="match status" value="1"/>
</dbReference>
<feature type="transmembrane region" description="Helical" evidence="5">
    <location>
        <begin position="212"/>
        <end position="235"/>
    </location>
</feature>
<name>A0A6V7UJL1_MELEN</name>
<evidence type="ECO:0000256" key="2">
    <source>
        <dbReference type="ARBA" id="ARBA00022692"/>
    </source>
</evidence>
<evidence type="ECO:0000259" key="6">
    <source>
        <dbReference type="PROSITE" id="PS50262"/>
    </source>
</evidence>
<reference evidence="7 8" key="1">
    <citation type="submission" date="2020-08" db="EMBL/GenBank/DDBJ databases">
        <authorList>
            <person name="Koutsovoulos G."/>
            <person name="Danchin GJ E."/>
        </authorList>
    </citation>
    <scope>NUCLEOTIDE SEQUENCE [LARGE SCALE GENOMIC DNA]</scope>
</reference>
<feature type="transmembrane region" description="Helical" evidence="5">
    <location>
        <begin position="37"/>
        <end position="63"/>
    </location>
</feature>
<feature type="transmembrane region" description="Helical" evidence="5">
    <location>
        <begin position="302"/>
        <end position="324"/>
    </location>
</feature>
<dbReference type="InterPro" id="IPR019427">
    <property type="entry name" value="7TM_GPCR_serpentine_rcpt_Srw"/>
</dbReference>
<evidence type="ECO:0000313" key="7">
    <source>
        <dbReference type="EMBL" id="CAD2157860.1"/>
    </source>
</evidence>
<dbReference type="Gene3D" id="1.20.1070.10">
    <property type="entry name" value="Rhodopsin 7-helix transmembrane proteins"/>
    <property type="match status" value="1"/>
</dbReference>
<evidence type="ECO:0000256" key="1">
    <source>
        <dbReference type="ARBA" id="ARBA00004370"/>
    </source>
</evidence>
<proteinExistence type="predicted"/>
<evidence type="ECO:0000256" key="5">
    <source>
        <dbReference type="SAM" id="Phobius"/>
    </source>
</evidence>
<evidence type="ECO:0000256" key="3">
    <source>
        <dbReference type="ARBA" id="ARBA00022989"/>
    </source>
</evidence>